<evidence type="ECO:0000256" key="11">
    <source>
        <dbReference type="ARBA" id="ARBA00023204"/>
    </source>
</evidence>
<evidence type="ECO:0000256" key="9">
    <source>
        <dbReference type="ARBA" id="ARBA00023004"/>
    </source>
</evidence>
<evidence type="ECO:0000256" key="6">
    <source>
        <dbReference type="ARBA" id="ARBA00022723"/>
    </source>
</evidence>
<dbReference type="GO" id="GO:0006281">
    <property type="term" value="P:DNA repair"/>
    <property type="evidence" value="ECO:0007669"/>
    <property type="project" value="UniProtKB-KW"/>
</dbReference>
<dbReference type="KEGG" id="teu:TEU_01420"/>
<evidence type="ECO:0000256" key="4">
    <source>
        <dbReference type="ARBA" id="ARBA00019403"/>
    </source>
</evidence>
<evidence type="ECO:0000256" key="10">
    <source>
        <dbReference type="ARBA" id="ARBA00023014"/>
    </source>
</evidence>
<evidence type="ECO:0000313" key="14">
    <source>
        <dbReference type="Proteomes" id="UP000029980"/>
    </source>
</evidence>
<dbReference type="EC" id="3.2.2.27" evidence="3"/>
<keyword evidence="14" id="KW-1185">Reference proteome</keyword>
<reference evidence="13 14" key="1">
    <citation type="journal article" date="2015" name="Int. J. Syst. Evol. Microbiol.">
        <title>Thermococcus eurythermalis sp. nov., a conditional piezophilic hyperthermophilic archaeon with a wide temperature range isolated from an oil-immersed chimney in the Guaymas Basin.</title>
        <authorList>
            <person name="Zhao W."/>
            <person name="Zeng X."/>
            <person name="Xiao X."/>
        </authorList>
    </citation>
    <scope>NUCLEOTIDE SEQUENCE [LARGE SCALE GENOMIC DNA]</scope>
    <source>
        <strain evidence="13 14">A501</strain>
    </source>
</reference>
<accession>A0A097QRJ8</accession>
<dbReference type="NCBIfam" id="TIGR00758">
    <property type="entry name" value="UDG_fam4"/>
    <property type="match status" value="1"/>
</dbReference>
<dbReference type="InterPro" id="IPR005273">
    <property type="entry name" value="Ura-DNA_glyco_family4"/>
</dbReference>
<keyword evidence="9" id="KW-0408">Iron</keyword>
<evidence type="ECO:0000259" key="12">
    <source>
        <dbReference type="SMART" id="SM00986"/>
    </source>
</evidence>
<keyword evidence="7" id="KW-0227">DNA damage</keyword>
<proteinExistence type="inferred from homology"/>
<organism evidence="13 14">
    <name type="scientific">Thermococcus eurythermalis</name>
    <dbReference type="NCBI Taxonomy" id="1505907"/>
    <lineage>
        <taxon>Archaea</taxon>
        <taxon>Methanobacteriati</taxon>
        <taxon>Methanobacteriota</taxon>
        <taxon>Thermococci</taxon>
        <taxon>Thermococcales</taxon>
        <taxon>Thermococcaceae</taxon>
        <taxon>Thermococcus</taxon>
    </lineage>
</organism>
<evidence type="ECO:0000256" key="3">
    <source>
        <dbReference type="ARBA" id="ARBA00012030"/>
    </source>
</evidence>
<keyword evidence="8" id="KW-0378">Hydrolase</keyword>
<comment type="catalytic activity">
    <reaction evidence="1">
        <text>Hydrolyzes single-stranded DNA or mismatched double-stranded DNA and polynucleotides, releasing free uracil.</text>
        <dbReference type="EC" id="3.2.2.27"/>
    </reaction>
</comment>
<comment type="similarity">
    <text evidence="2">Belongs to the uracil-DNA glycosylase (UDG) superfamily. Type 4 (UDGa) family.</text>
</comment>
<dbReference type="STRING" id="1505907.TEU_01420"/>
<dbReference type="HOGENOM" id="CLU_044815_1_3_2"/>
<dbReference type="GO" id="GO:0051539">
    <property type="term" value="F:4 iron, 4 sulfur cluster binding"/>
    <property type="evidence" value="ECO:0007669"/>
    <property type="project" value="UniProtKB-KW"/>
</dbReference>
<name>A0A097QRJ8_9EURY</name>
<dbReference type="CDD" id="cd10030">
    <property type="entry name" value="UDG-F4_TTUDGA_SPO1dp_like"/>
    <property type="match status" value="1"/>
</dbReference>
<dbReference type="PANTHER" id="PTHR33693:SF1">
    <property type="entry name" value="TYPE-4 URACIL-DNA GLYCOSYLASE"/>
    <property type="match status" value="1"/>
</dbReference>
<dbReference type="InterPro" id="IPR051536">
    <property type="entry name" value="UDG_Type-4/5"/>
</dbReference>
<dbReference type="SMART" id="SM00987">
    <property type="entry name" value="UreE_C"/>
    <property type="match status" value="1"/>
</dbReference>
<protein>
    <recommendedName>
        <fullName evidence="4">Type-4 uracil-DNA glycosylase</fullName>
        <ecNumber evidence="3">3.2.2.27</ecNumber>
    </recommendedName>
</protein>
<dbReference type="SMART" id="SM00986">
    <property type="entry name" value="UDG"/>
    <property type="match status" value="1"/>
</dbReference>
<sequence length="197" mass="22426">MPMGKEELMKKLEEKIRNCRKCPLGKLRTNAVPGAGSYDAKVMFVGEAPGYWEDQKGLPFVGRAGKVLDELLAEIGLSRDEVYITNIVKCRPPENRDPTEEEIKACAPYLDRQIDIIRPKVIVPLGRHSMKYILEKFGFKAEPISKIHGKTFEARTLFGRIVIMPMYHPAAALYRPPIKEELRKDFQKLKELLSSAL</sequence>
<dbReference type="PANTHER" id="PTHR33693">
    <property type="entry name" value="TYPE-5 URACIL-DNA GLYCOSYLASE"/>
    <property type="match status" value="1"/>
</dbReference>
<dbReference type="Pfam" id="PF03167">
    <property type="entry name" value="UDG"/>
    <property type="match status" value="1"/>
</dbReference>
<keyword evidence="10" id="KW-0411">Iron-sulfur</keyword>
<dbReference type="Proteomes" id="UP000029980">
    <property type="component" value="Chromosome"/>
</dbReference>
<feature type="domain" description="Uracil-DNA glycosylase-like" evidence="12">
    <location>
        <begin position="33"/>
        <end position="193"/>
    </location>
</feature>
<dbReference type="Gene3D" id="3.40.470.10">
    <property type="entry name" value="Uracil-DNA glycosylase-like domain"/>
    <property type="match status" value="1"/>
</dbReference>
<dbReference type="InterPro" id="IPR005122">
    <property type="entry name" value="Uracil-DNA_glycosylase-like"/>
</dbReference>
<dbReference type="InterPro" id="IPR036895">
    <property type="entry name" value="Uracil-DNA_glycosylase-like_sf"/>
</dbReference>
<keyword evidence="5" id="KW-0004">4Fe-4S</keyword>
<evidence type="ECO:0000256" key="1">
    <source>
        <dbReference type="ARBA" id="ARBA00001400"/>
    </source>
</evidence>
<evidence type="ECO:0000256" key="8">
    <source>
        <dbReference type="ARBA" id="ARBA00022801"/>
    </source>
</evidence>
<dbReference type="EMBL" id="CP008887">
    <property type="protein sequence ID" value="AIU69102.1"/>
    <property type="molecule type" value="Genomic_DNA"/>
</dbReference>
<dbReference type="InterPro" id="IPR053423">
    <property type="entry name" value="Type-4_UDG"/>
</dbReference>
<dbReference type="GO" id="GO:0046872">
    <property type="term" value="F:metal ion binding"/>
    <property type="evidence" value="ECO:0007669"/>
    <property type="project" value="UniProtKB-KW"/>
</dbReference>
<dbReference type="NCBIfam" id="NF040953">
    <property type="entry name" value="Arch_udg"/>
    <property type="match status" value="1"/>
</dbReference>
<evidence type="ECO:0000256" key="5">
    <source>
        <dbReference type="ARBA" id="ARBA00022485"/>
    </source>
</evidence>
<dbReference type="GO" id="GO:0004844">
    <property type="term" value="F:uracil DNA N-glycosylase activity"/>
    <property type="evidence" value="ECO:0007669"/>
    <property type="project" value="UniProtKB-EC"/>
</dbReference>
<gene>
    <name evidence="13" type="ORF">TEU_01420</name>
</gene>
<keyword evidence="11" id="KW-0234">DNA repair</keyword>
<keyword evidence="6" id="KW-0479">Metal-binding</keyword>
<evidence type="ECO:0000256" key="2">
    <source>
        <dbReference type="ARBA" id="ARBA00006521"/>
    </source>
</evidence>
<evidence type="ECO:0000313" key="13">
    <source>
        <dbReference type="EMBL" id="AIU69102.1"/>
    </source>
</evidence>
<dbReference type="FunFam" id="3.40.470.10:FF:000013">
    <property type="entry name" value="Type-4 uracil-DNA glycosylase"/>
    <property type="match status" value="1"/>
</dbReference>
<dbReference type="AlphaFoldDB" id="A0A097QRJ8"/>
<dbReference type="SUPFAM" id="SSF52141">
    <property type="entry name" value="Uracil-DNA glycosylase-like"/>
    <property type="match status" value="1"/>
</dbReference>
<evidence type="ECO:0000256" key="7">
    <source>
        <dbReference type="ARBA" id="ARBA00022763"/>
    </source>
</evidence>